<organism evidence="1 2">
    <name type="scientific">Nocardia yunnanensis</name>
    <dbReference type="NCBI Taxonomy" id="2382165"/>
    <lineage>
        <taxon>Bacteria</taxon>
        <taxon>Bacillati</taxon>
        <taxon>Actinomycetota</taxon>
        <taxon>Actinomycetes</taxon>
        <taxon>Mycobacteriales</taxon>
        <taxon>Nocardiaceae</taxon>
        <taxon>Nocardia</taxon>
    </lineage>
</organism>
<dbReference type="AlphaFoldDB" id="A0A386ZL03"/>
<dbReference type="KEGG" id="nyu:D7D52_29725"/>
<proteinExistence type="predicted"/>
<dbReference type="OrthoDB" id="9784774at2"/>
<name>A0A386ZL03_9NOCA</name>
<accession>A0A386ZL03</accession>
<keyword evidence="2" id="KW-1185">Reference proteome</keyword>
<dbReference type="EMBL" id="CP032568">
    <property type="protein sequence ID" value="AYF77309.1"/>
    <property type="molecule type" value="Genomic_DNA"/>
</dbReference>
<dbReference type="InterPro" id="IPR036265">
    <property type="entry name" value="HIT-like_sf"/>
</dbReference>
<dbReference type="SUPFAM" id="SSF54197">
    <property type="entry name" value="HIT-like"/>
    <property type="match status" value="1"/>
</dbReference>
<evidence type="ECO:0000313" key="2">
    <source>
        <dbReference type="Proteomes" id="UP000267164"/>
    </source>
</evidence>
<sequence>MGSECLICEKHRGAGRLVGPVIYIDDLVVVTHRPLTEGVPRPGYLFVETLRHAPTLADLTDSEAAAVGWALRRAAQALRTELSPAHIFSAITGRTVPHFHQHLFTRPPNTPDSIHWFNGDTWPQAPRITQPALESLCTRLATHFT</sequence>
<reference evidence="1 2" key="1">
    <citation type="submission" date="2018-09" db="EMBL/GenBank/DDBJ databases">
        <title>Nocardia yunnanensis sp. nov., an actinomycete isolated from a soil sample.</title>
        <authorList>
            <person name="Zhang J."/>
        </authorList>
    </citation>
    <scope>NUCLEOTIDE SEQUENCE [LARGE SCALE GENOMIC DNA]</scope>
    <source>
        <strain evidence="1 2">CFHS0054</strain>
    </source>
</reference>
<gene>
    <name evidence="1" type="ORF">D7D52_29725</name>
</gene>
<evidence type="ECO:0000313" key="1">
    <source>
        <dbReference type="EMBL" id="AYF77309.1"/>
    </source>
</evidence>
<dbReference type="Proteomes" id="UP000267164">
    <property type="component" value="Chromosome"/>
</dbReference>
<protein>
    <submittedName>
        <fullName evidence="1">Histidine triad (HIT) protein</fullName>
    </submittedName>
</protein>
<dbReference type="Gene3D" id="3.30.428.10">
    <property type="entry name" value="HIT-like"/>
    <property type="match status" value="1"/>
</dbReference>